<accession>A0A0D3JY39</accession>
<dbReference type="Pfam" id="PF07004">
    <property type="entry name" value="SHIPPO-rpt"/>
    <property type="match status" value="2"/>
</dbReference>
<dbReference type="KEGG" id="ehx:EMIHUDRAFT_204288"/>
<dbReference type="InterPro" id="IPR010736">
    <property type="entry name" value="SHIPPO-rpt"/>
</dbReference>
<reference evidence="3" key="1">
    <citation type="journal article" date="2013" name="Nature">
        <title>Pan genome of the phytoplankton Emiliania underpins its global distribution.</title>
        <authorList>
            <person name="Read B.A."/>
            <person name="Kegel J."/>
            <person name="Klute M.J."/>
            <person name="Kuo A."/>
            <person name="Lefebvre S.C."/>
            <person name="Maumus F."/>
            <person name="Mayer C."/>
            <person name="Miller J."/>
            <person name="Monier A."/>
            <person name="Salamov A."/>
            <person name="Young J."/>
            <person name="Aguilar M."/>
            <person name="Claverie J.M."/>
            <person name="Frickenhaus S."/>
            <person name="Gonzalez K."/>
            <person name="Herman E.K."/>
            <person name="Lin Y.C."/>
            <person name="Napier J."/>
            <person name="Ogata H."/>
            <person name="Sarno A.F."/>
            <person name="Shmutz J."/>
            <person name="Schroeder D."/>
            <person name="de Vargas C."/>
            <person name="Verret F."/>
            <person name="von Dassow P."/>
            <person name="Valentin K."/>
            <person name="Van de Peer Y."/>
            <person name="Wheeler G."/>
            <person name="Dacks J.B."/>
            <person name="Delwiche C.F."/>
            <person name="Dyhrman S.T."/>
            <person name="Glockner G."/>
            <person name="John U."/>
            <person name="Richards T."/>
            <person name="Worden A.Z."/>
            <person name="Zhang X."/>
            <person name="Grigoriev I.V."/>
            <person name="Allen A.E."/>
            <person name="Bidle K."/>
            <person name="Borodovsky M."/>
            <person name="Bowler C."/>
            <person name="Brownlee C."/>
            <person name="Cock J.M."/>
            <person name="Elias M."/>
            <person name="Gladyshev V.N."/>
            <person name="Groth M."/>
            <person name="Guda C."/>
            <person name="Hadaegh A."/>
            <person name="Iglesias-Rodriguez M.D."/>
            <person name="Jenkins J."/>
            <person name="Jones B.M."/>
            <person name="Lawson T."/>
            <person name="Leese F."/>
            <person name="Lindquist E."/>
            <person name="Lobanov A."/>
            <person name="Lomsadze A."/>
            <person name="Malik S.B."/>
            <person name="Marsh M.E."/>
            <person name="Mackinder L."/>
            <person name="Mock T."/>
            <person name="Mueller-Roeber B."/>
            <person name="Pagarete A."/>
            <person name="Parker M."/>
            <person name="Probert I."/>
            <person name="Quesneville H."/>
            <person name="Raines C."/>
            <person name="Rensing S.A."/>
            <person name="Riano-Pachon D.M."/>
            <person name="Richier S."/>
            <person name="Rokitta S."/>
            <person name="Shiraiwa Y."/>
            <person name="Soanes D.M."/>
            <person name="van der Giezen M."/>
            <person name="Wahlund T.M."/>
            <person name="Williams B."/>
            <person name="Wilson W."/>
            <person name="Wolfe G."/>
            <person name="Wurch L.L."/>
        </authorList>
    </citation>
    <scope>NUCLEOTIDE SEQUENCE</scope>
</reference>
<dbReference type="AlphaFoldDB" id="A0A0D3JY39"/>
<evidence type="ECO:0000256" key="1">
    <source>
        <dbReference type="SAM" id="MobiDB-lite"/>
    </source>
</evidence>
<dbReference type="HOGENOM" id="CLU_1079416_0_0_1"/>
<evidence type="ECO:0000313" key="3">
    <source>
        <dbReference type="Proteomes" id="UP000013827"/>
    </source>
</evidence>
<organism evidence="2 3">
    <name type="scientific">Emiliania huxleyi (strain CCMP1516)</name>
    <dbReference type="NCBI Taxonomy" id="280463"/>
    <lineage>
        <taxon>Eukaryota</taxon>
        <taxon>Haptista</taxon>
        <taxon>Haptophyta</taxon>
        <taxon>Prymnesiophyceae</taxon>
        <taxon>Isochrysidales</taxon>
        <taxon>Noelaerhabdaceae</taxon>
        <taxon>Emiliania</taxon>
    </lineage>
</organism>
<dbReference type="PaxDb" id="2903-EOD28424"/>
<feature type="region of interest" description="Disordered" evidence="1">
    <location>
        <begin position="120"/>
        <end position="174"/>
    </location>
</feature>
<protein>
    <submittedName>
        <fullName evidence="2">Uncharacterized protein</fullName>
    </submittedName>
</protein>
<keyword evidence="3" id="KW-1185">Reference proteome</keyword>
<dbReference type="RefSeq" id="XP_005780853.1">
    <property type="nucleotide sequence ID" value="XM_005780796.1"/>
</dbReference>
<evidence type="ECO:0000313" key="2">
    <source>
        <dbReference type="EnsemblProtists" id="EOD28424"/>
    </source>
</evidence>
<dbReference type="Proteomes" id="UP000013827">
    <property type="component" value="Unassembled WGS sequence"/>
</dbReference>
<dbReference type="GeneID" id="17273970"/>
<feature type="region of interest" description="Disordered" evidence="1">
    <location>
        <begin position="1"/>
        <end position="102"/>
    </location>
</feature>
<feature type="compositionally biased region" description="Low complexity" evidence="1">
    <location>
        <begin position="32"/>
        <end position="54"/>
    </location>
</feature>
<reference evidence="2" key="2">
    <citation type="submission" date="2024-10" db="UniProtKB">
        <authorList>
            <consortium name="EnsemblProtists"/>
        </authorList>
    </citation>
    <scope>IDENTIFICATION</scope>
</reference>
<sequence length="258" mass="27222">MPDRSAGSGARLPQHYGFPPGTSMLGQFGTTAPRFSADASAAAVPGPGAYSPPSHLLASHAPRFGSNARDRRKAAQPRDWQGNPVHAPETPPGPGAYETASGAAPRRYGRNVAFGSSFDLLGSRTAPTRSPGPGSYRPAVKRRGNSERWDQRSLPLGANRRPPFGASNPRSGTRVPSVLPVDAARVLHYLATQYIALSRILAKMISKKWNICLGCSHLAAGAGAPGRQCAQWQWGSGQWPRVPLRSGLCGAHPAPAVL</sequence>
<proteinExistence type="predicted"/>
<dbReference type="EnsemblProtists" id="EOD28424">
    <property type="protein sequence ID" value="EOD28424"/>
    <property type="gene ID" value="EMIHUDRAFT_204288"/>
</dbReference>
<name>A0A0D3JY39_EMIH1</name>